<evidence type="ECO:0008006" key="3">
    <source>
        <dbReference type="Google" id="ProtNLM"/>
    </source>
</evidence>
<dbReference type="EMBL" id="CP001968">
    <property type="protein sequence ID" value="ADD68798.1"/>
    <property type="molecule type" value="Genomic_DNA"/>
</dbReference>
<evidence type="ECO:0000313" key="1">
    <source>
        <dbReference type="EMBL" id="ADD68798.1"/>
    </source>
</evidence>
<sequence>MGWFMQVNLDDGTNINVEKTEAGDEFVLCVDDRTRMYFSRSELKFIQALIDSALKEDEVMSRESLQDSLINAVETQKPQLQLILRNMKTEDMAYAVWYIADKKFTEAVLGNISRRSSEDVQEIVRESIERRIRKERAEGNRDIENVLKEQGRHAAAGMLRKILSA</sequence>
<dbReference type="Gene3D" id="1.10.220.30">
    <property type="match status" value="1"/>
</dbReference>
<dbReference type="InParanoid" id="D4H1N8"/>
<dbReference type="KEGG" id="dap:Dacet_2035"/>
<dbReference type="AlphaFoldDB" id="D4H1N8"/>
<keyword evidence="2" id="KW-1185">Reference proteome</keyword>
<reference evidence="1 2" key="1">
    <citation type="journal article" date="2010" name="Stand. Genomic Sci.">
        <title>Complete genome sequence of Denitrovibrio acetiphilus type strain (N2460).</title>
        <authorList>
            <person name="Kiss H."/>
            <person name="Lang E."/>
            <person name="Lapidus A."/>
            <person name="Copeland A."/>
            <person name="Nolan M."/>
            <person name="Glavina Del Rio T."/>
            <person name="Chen F."/>
            <person name="Lucas S."/>
            <person name="Tice H."/>
            <person name="Cheng J.F."/>
            <person name="Han C."/>
            <person name="Goodwin L."/>
            <person name="Pitluck S."/>
            <person name="Liolios K."/>
            <person name="Pati A."/>
            <person name="Ivanova N."/>
            <person name="Mavromatis K."/>
            <person name="Chen A."/>
            <person name="Palaniappan K."/>
            <person name="Land M."/>
            <person name="Hauser L."/>
            <person name="Chang Y.J."/>
            <person name="Jeffries C.D."/>
            <person name="Detter J.C."/>
            <person name="Brettin T."/>
            <person name="Spring S."/>
            <person name="Rohde M."/>
            <person name="Goker M."/>
            <person name="Woyke T."/>
            <person name="Bristow J."/>
            <person name="Eisen J.A."/>
            <person name="Markowitz V."/>
            <person name="Hugenholtz P."/>
            <person name="Kyrpides N.C."/>
            <person name="Klenk H.P."/>
        </authorList>
    </citation>
    <scope>NUCLEOTIDE SEQUENCE [LARGE SCALE GENOMIC DNA]</scope>
    <source>
        <strain evidence="2">DSM 12809 / NBRC 114555 / N2460</strain>
    </source>
</reference>
<dbReference type="Proteomes" id="UP000002012">
    <property type="component" value="Chromosome"/>
</dbReference>
<organism evidence="1 2">
    <name type="scientific">Denitrovibrio acetiphilus (strain DSM 12809 / NBRC 114555 / N2460)</name>
    <dbReference type="NCBI Taxonomy" id="522772"/>
    <lineage>
        <taxon>Bacteria</taxon>
        <taxon>Pseudomonadati</taxon>
        <taxon>Deferribacterota</taxon>
        <taxon>Deferribacteres</taxon>
        <taxon>Deferribacterales</taxon>
        <taxon>Geovibrionaceae</taxon>
        <taxon>Denitrovibrio</taxon>
    </lineage>
</organism>
<dbReference type="HOGENOM" id="CLU_1608163_0_0_0"/>
<dbReference type="PaxDb" id="522772-Dacet_2035"/>
<protein>
    <recommendedName>
        <fullName evidence="3">Flagellar motor switch protein FliG C-terminal domain-containing protein</fullName>
    </recommendedName>
</protein>
<name>D4H1N8_DENA2</name>
<dbReference type="RefSeq" id="WP_013011302.1">
    <property type="nucleotide sequence ID" value="NC_013943.1"/>
</dbReference>
<accession>D4H1N8</accession>
<evidence type="ECO:0000313" key="2">
    <source>
        <dbReference type="Proteomes" id="UP000002012"/>
    </source>
</evidence>
<proteinExistence type="predicted"/>
<gene>
    <name evidence="1" type="ordered locus">Dacet_2035</name>
</gene>